<dbReference type="AlphaFoldDB" id="A0ABD1TEZ5"/>
<accession>A0ABD1TEZ5</accession>
<name>A0ABD1TEZ5_9LAMI</name>
<keyword evidence="3" id="KW-1185">Reference proteome</keyword>
<proteinExistence type="predicted"/>
<organism evidence="2 3">
    <name type="scientific">Abeliophyllum distichum</name>
    <dbReference type="NCBI Taxonomy" id="126358"/>
    <lineage>
        <taxon>Eukaryota</taxon>
        <taxon>Viridiplantae</taxon>
        <taxon>Streptophyta</taxon>
        <taxon>Embryophyta</taxon>
        <taxon>Tracheophyta</taxon>
        <taxon>Spermatophyta</taxon>
        <taxon>Magnoliopsida</taxon>
        <taxon>eudicotyledons</taxon>
        <taxon>Gunneridae</taxon>
        <taxon>Pentapetalae</taxon>
        <taxon>asterids</taxon>
        <taxon>lamiids</taxon>
        <taxon>Lamiales</taxon>
        <taxon>Oleaceae</taxon>
        <taxon>Forsythieae</taxon>
        <taxon>Abeliophyllum</taxon>
    </lineage>
</organism>
<gene>
    <name evidence="2" type="ORF">Adt_16869</name>
</gene>
<feature type="signal peptide" evidence="1">
    <location>
        <begin position="1"/>
        <end position="21"/>
    </location>
</feature>
<reference evidence="3" key="1">
    <citation type="submission" date="2024-07" db="EMBL/GenBank/DDBJ databases">
        <title>Two chromosome-level genome assemblies of Korean endemic species Abeliophyllum distichum and Forsythia ovata (Oleaceae).</title>
        <authorList>
            <person name="Jang H."/>
        </authorList>
    </citation>
    <scope>NUCLEOTIDE SEQUENCE [LARGE SCALE GENOMIC DNA]</scope>
</reference>
<evidence type="ECO:0000313" key="3">
    <source>
        <dbReference type="Proteomes" id="UP001604336"/>
    </source>
</evidence>
<evidence type="ECO:0000256" key="1">
    <source>
        <dbReference type="SAM" id="SignalP"/>
    </source>
</evidence>
<comment type="caution">
    <text evidence="2">The sequence shown here is derived from an EMBL/GenBank/DDBJ whole genome shotgun (WGS) entry which is preliminary data.</text>
</comment>
<sequence>MLLSLGVGFLTCLSHWDSAFSHASPTGTRHSHMSLPLGLGVLPHASPTGTRHSHMPLPQGLGILTCPSHKDSAFLHAPPTGTRHSPTCLSHGDSACIQRYPLTSTLRHTRSDVHINVRPEPYGTYFTIFQLS</sequence>
<keyword evidence="1" id="KW-0732">Signal</keyword>
<evidence type="ECO:0000313" key="2">
    <source>
        <dbReference type="EMBL" id="KAL2511269.1"/>
    </source>
</evidence>
<feature type="chain" id="PRO_5044801137" evidence="1">
    <location>
        <begin position="22"/>
        <end position="132"/>
    </location>
</feature>
<dbReference type="EMBL" id="JBFOLK010000005">
    <property type="protein sequence ID" value="KAL2511269.1"/>
    <property type="molecule type" value="Genomic_DNA"/>
</dbReference>
<dbReference type="Proteomes" id="UP001604336">
    <property type="component" value="Unassembled WGS sequence"/>
</dbReference>
<protein>
    <submittedName>
        <fullName evidence="2">Uncharacterized protein</fullName>
    </submittedName>
</protein>